<protein>
    <submittedName>
        <fullName evidence="2">Uncharacterized protein</fullName>
    </submittedName>
</protein>
<feature type="transmembrane region" description="Helical" evidence="1">
    <location>
        <begin position="166"/>
        <end position="190"/>
    </location>
</feature>
<keyword evidence="1" id="KW-0812">Transmembrane</keyword>
<feature type="transmembrane region" description="Helical" evidence="1">
    <location>
        <begin position="136"/>
        <end position="159"/>
    </location>
</feature>
<dbReference type="EMBL" id="CAXLJM020000050">
    <property type="protein sequence ID" value="CAL8114554.1"/>
    <property type="molecule type" value="Genomic_DNA"/>
</dbReference>
<accession>A0ABP1R0N3</accession>
<feature type="transmembrane region" description="Helical" evidence="1">
    <location>
        <begin position="21"/>
        <end position="42"/>
    </location>
</feature>
<evidence type="ECO:0000256" key="1">
    <source>
        <dbReference type="SAM" id="Phobius"/>
    </source>
</evidence>
<dbReference type="Proteomes" id="UP001642540">
    <property type="component" value="Unassembled WGS sequence"/>
</dbReference>
<gene>
    <name evidence="2" type="ORF">ODALV1_LOCUS16520</name>
</gene>
<comment type="caution">
    <text evidence="2">The sequence shown here is derived from an EMBL/GenBank/DDBJ whole genome shotgun (WGS) entry which is preliminary data.</text>
</comment>
<reference evidence="2 3" key="1">
    <citation type="submission" date="2024-08" db="EMBL/GenBank/DDBJ databases">
        <authorList>
            <person name="Cucini C."/>
            <person name="Frati F."/>
        </authorList>
    </citation>
    <scope>NUCLEOTIDE SEQUENCE [LARGE SCALE GENOMIC DNA]</scope>
</reference>
<keyword evidence="3" id="KW-1185">Reference proteome</keyword>
<proteinExistence type="predicted"/>
<organism evidence="2 3">
    <name type="scientific">Orchesella dallaii</name>
    <dbReference type="NCBI Taxonomy" id="48710"/>
    <lineage>
        <taxon>Eukaryota</taxon>
        <taxon>Metazoa</taxon>
        <taxon>Ecdysozoa</taxon>
        <taxon>Arthropoda</taxon>
        <taxon>Hexapoda</taxon>
        <taxon>Collembola</taxon>
        <taxon>Entomobryomorpha</taxon>
        <taxon>Entomobryoidea</taxon>
        <taxon>Orchesellidae</taxon>
        <taxon>Orchesellinae</taxon>
        <taxon>Orchesella</taxon>
    </lineage>
</organism>
<keyword evidence="1" id="KW-0472">Membrane</keyword>
<evidence type="ECO:0000313" key="3">
    <source>
        <dbReference type="Proteomes" id="UP001642540"/>
    </source>
</evidence>
<name>A0ABP1R0N3_9HEXA</name>
<keyword evidence="1" id="KW-1133">Transmembrane helix</keyword>
<evidence type="ECO:0000313" key="2">
    <source>
        <dbReference type="EMBL" id="CAL8114554.1"/>
    </source>
</evidence>
<sequence length="264" mass="29377">MKEGKLRFSKSEAKTIKFLCRVLVVIEALTPFLIGIGCGLMPCAPTNLVVPLNPSCKFELNGEYDLKSFPRKCVEFIVQSTLNGLFWKAAVGAGTLWVIHILVGCKSQCLVLENMRGRVEVYRNIQLLSTLFNETYVGTLFVIIGAASGAVTSFSYTILKIYTSSVHFPIAVILWILMIIFDSAVIMLYVCKLGGSVNAVSKRVLRRQFSTLSVGRTSNFERRVLVSCSTIKVSFGLSNFIENDTPLKFIDFSVNRFVDLVLMN</sequence>